<dbReference type="EMBL" id="QMNG01000003">
    <property type="protein sequence ID" value="RLC37542.1"/>
    <property type="molecule type" value="Genomic_DNA"/>
</dbReference>
<sequence>MVKQAVKFGIVGVANTIIDFVLLNFFIAIVGWPILLANTLSFSAAVTNSYFMNKYWTFRNNEPTHIRQFSTFALISTVGLILSNILVHYGTELLGTYDFNLTFAWQYNIAKAVSAAIVLAWNFMASKYLVFYERE</sequence>
<evidence type="ECO:0000256" key="6">
    <source>
        <dbReference type="SAM" id="Phobius"/>
    </source>
</evidence>
<dbReference type="AlphaFoldDB" id="A0A420ZDH0"/>
<dbReference type="GO" id="GO:0000271">
    <property type="term" value="P:polysaccharide biosynthetic process"/>
    <property type="evidence" value="ECO:0007669"/>
    <property type="project" value="InterPro"/>
</dbReference>
<evidence type="ECO:0000256" key="5">
    <source>
        <dbReference type="ARBA" id="ARBA00023136"/>
    </source>
</evidence>
<dbReference type="GO" id="GO:0005886">
    <property type="term" value="C:plasma membrane"/>
    <property type="evidence" value="ECO:0007669"/>
    <property type="project" value="TreeGrafter"/>
</dbReference>
<evidence type="ECO:0000313" key="8">
    <source>
        <dbReference type="EMBL" id="RLC37542.1"/>
    </source>
</evidence>
<dbReference type="PANTHER" id="PTHR38459">
    <property type="entry name" value="PROPHAGE BACTOPRENOL-LINKED GLUCOSE TRANSLOCASE HOMOLOG"/>
    <property type="match status" value="1"/>
</dbReference>
<evidence type="ECO:0000256" key="3">
    <source>
        <dbReference type="ARBA" id="ARBA00022692"/>
    </source>
</evidence>
<evidence type="ECO:0000256" key="2">
    <source>
        <dbReference type="ARBA" id="ARBA00009399"/>
    </source>
</evidence>
<feature type="transmembrane region" description="Helical" evidence="6">
    <location>
        <begin position="109"/>
        <end position="130"/>
    </location>
</feature>
<keyword evidence="3 6" id="KW-0812">Transmembrane</keyword>
<dbReference type="PANTHER" id="PTHR38459:SF1">
    <property type="entry name" value="PROPHAGE BACTOPRENOL-LINKED GLUCOSE TRANSLOCASE HOMOLOG"/>
    <property type="match status" value="1"/>
</dbReference>
<name>A0A420ZDH0_UNCK3</name>
<dbReference type="InterPro" id="IPR051401">
    <property type="entry name" value="GtrA_CellWall_Glycosyl"/>
</dbReference>
<evidence type="ECO:0000313" key="9">
    <source>
        <dbReference type="Proteomes" id="UP000281261"/>
    </source>
</evidence>
<evidence type="ECO:0000256" key="1">
    <source>
        <dbReference type="ARBA" id="ARBA00004141"/>
    </source>
</evidence>
<reference evidence="8 9" key="1">
    <citation type="submission" date="2018-06" db="EMBL/GenBank/DDBJ databases">
        <title>Extensive metabolic versatility and redundancy in microbially diverse, dynamic hydrothermal sediments.</title>
        <authorList>
            <person name="Dombrowski N."/>
            <person name="Teske A."/>
            <person name="Baker B.J."/>
        </authorList>
    </citation>
    <scope>NUCLEOTIDE SEQUENCE [LARGE SCALE GENOMIC DNA]</scope>
    <source>
        <strain evidence="8">B79_G16</strain>
    </source>
</reference>
<comment type="subcellular location">
    <subcellularLocation>
        <location evidence="1">Membrane</location>
        <topology evidence="1">Multi-pass membrane protein</topology>
    </subcellularLocation>
</comment>
<protein>
    <recommendedName>
        <fullName evidence="7">GtrA/DPMS transmembrane domain-containing protein</fullName>
    </recommendedName>
</protein>
<comment type="caution">
    <text evidence="8">The sequence shown here is derived from an EMBL/GenBank/DDBJ whole genome shotgun (WGS) entry which is preliminary data.</text>
</comment>
<keyword evidence="4 6" id="KW-1133">Transmembrane helix</keyword>
<accession>A0A420ZDH0</accession>
<organism evidence="8 9">
    <name type="scientific">candidate division Kazan bacterium</name>
    <dbReference type="NCBI Taxonomy" id="2202143"/>
    <lineage>
        <taxon>Bacteria</taxon>
        <taxon>Bacteria division Kazan-3B-28</taxon>
    </lineage>
</organism>
<dbReference type="Pfam" id="PF04138">
    <property type="entry name" value="GtrA_DPMS_TM"/>
    <property type="match status" value="1"/>
</dbReference>
<feature type="domain" description="GtrA/DPMS transmembrane" evidence="7">
    <location>
        <begin position="7"/>
        <end position="131"/>
    </location>
</feature>
<proteinExistence type="inferred from homology"/>
<dbReference type="InterPro" id="IPR007267">
    <property type="entry name" value="GtrA_DPMS_TM"/>
</dbReference>
<feature type="transmembrane region" description="Helical" evidence="6">
    <location>
        <begin position="20"/>
        <end position="48"/>
    </location>
</feature>
<comment type="similarity">
    <text evidence="2">Belongs to the GtrA family.</text>
</comment>
<dbReference type="Proteomes" id="UP000281261">
    <property type="component" value="Unassembled WGS sequence"/>
</dbReference>
<gene>
    <name evidence="8" type="ORF">DRH29_01590</name>
</gene>
<evidence type="ECO:0000256" key="4">
    <source>
        <dbReference type="ARBA" id="ARBA00022989"/>
    </source>
</evidence>
<feature type="transmembrane region" description="Helical" evidence="6">
    <location>
        <begin position="69"/>
        <end position="89"/>
    </location>
</feature>
<keyword evidence="5 6" id="KW-0472">Membrane</keyword>
<evidence type="ECO:0000259" key="7">
    <source>
        <dbReference type="Pfam" id="PF04138"/>
    </source>
</evidence>